<feature type="transmembrane region" description="Helical" evidence="1">
    <location>
        <begin position="188"/>
        <end position="210"/>
    </location>
</feature>
<dbReference type="RefSeq" id="WP_079468248.1">
    <property type="nucleotide sequence ID" value="NZ_FUZZ01000001.1"/>
</dbReference>
<keyword evidence="1" id="KW-0812">Transmembrane</keyword>
<dbReference type="EMBL" id="FUZZ01000001">
    <property type="protein sequence ID" value="SKC97562.1"/>
    <property type="molecule type" value="Genomic_DNA"/>
</dbReference>
<keyword evidence="3" id="KW-1185">Reference proteome</keyword>
<evidence type="ECO:0000313" key="2">
    <source>
        <dbReference type="EMBL" id="SKC97562.1"/>
    </source>
</evidence>
<reference evidence="3" key="1">
    <citation type="submission" date="2017-02" db="EMBL/GenBank/DDBJ databases">
        <authorList>
            <person name="Varghese N."/>
            <person name="Submissions S."/>
        </authorList>
    </citation>
    <scope>NUCLEOTIDE SEQUENCE [LARGE SCALE GENOMIC DNA]</scope>
    <source>
        <strain evidence="3">DSM 18108</strain>
    </source>
</reference>
<sequence length="244" mass="28772">MTNQPNKFDPQIITDRKEYISLFDNFEGNKQEVFKQILDIRKFEIELYWKRTTFFWTIIGSVIAGYFIVFSKTDSNQNSLKILFSLSNLGLVFSVGWYFANRGAKFWQVNWEKHVDIMEDDIIGPLYKTTINKEYYRKKFFHLLSPFPFSVSKINQVLNVVLIGFWVIIIMDLFMSNLTIELSSIESYYSFYSLLGLATFISLFSLFAFTQTGINNLFKKEKQLKSTEINFEKRGLKQTPKTNE</sequence>
<accession>A0A1T5NAW6</accession>
<keyword evidence="1" id="KW-1133">Transmembrane helix</keyword>
<dbReference type="Pfam" id="PF24838">
    <property type="entry name" value="8xMP"/>
    <property type="match status" value="1"/>
</dbReference>
<proteinExistence type="predicted"/>
<feature type="transmembrane region" description="Helical" evidence="1">
    <location>
        <begin position="52"/>
        <end position="70"/>
    </location>
</feature>
<gene>
    <name evidence="2" type="ORF">SAMN05660461_0947</name>
</gene>
<feature type="transmembrane region" description="Helical" evidence="1">
    <location>
        <begin position="157"/>
        <end position="176"/>
    </location>
</feature>
<keyword evidence="1" id="KW-0472">Membrane</keyword>
<dbReference type="STRING" id="393003.SAMN05660461_0947"/>
<evidence type="ECO:0000313" key="3">
    <source>
        <dbReference type="Proteomes" id="UP000190166"/>
    </source>
</evidence>
<dbReference type="AlphaFoldDB" id="A0A1T5NAW6"/>
<organism evidence="2 3">
    <name type="scientific">Chitinophaga ginsengisegetis</name>
    <dbReference type="NCBI Taxonomy" id="393003"/>
    <lineage>
        <taxon>Bacteria</taxon>
        <taxon>Pseudomonadati</taxon>
        <taxon>Bacteroidota</taxon>
        <taxon>Chitinophagia</taxon>
        <taxon>Chitinophagales</taxon>
        <taxon>Chitinophagaceae</taxon>
        <taxon>Chitinophaga</taxon>
    </lineage>
</organism>
<dbReference type="Proteomes" id="UP000190166">
    <property type="component" value="Unassembled WGS sequence"/>
</dbReference>
<feature type="transmembrane region" description="Helical" evidence="1">
    <location>
        <begin position="82"/>
        <end position="100"/>
    </location>
</feature>
<name>A0A1T5NAW6_9BACT</name>
<protein>
    <submittedName>
        <fullName evidence="2">Uncharacterized protein</fullName>
    </submittedName>
</protein>
<evidence type="ECO:0000256" key="1">
    <source>
        <dbReference type="SAM" id="Phobius"/>
    </source>
</evidence>
<dbReference type="InterPro" id="IPR056918">
    <property type="entry name" value="8xMP"/>
</dbReference>